<keyword evidence="1 3" id="KW-0808">Transferase</keyword>
<name>Q022P5_SOLUE</name>
<protein>
    <submittedName>
        <fullName evidence="3">4'-phosphopantetheinyl transferase</fullName>
    </submittedName>
</protein>
<reference evidence="3" key="1">
    <citation type="submission" date="2006-10" db="EMBL/GenBank/DDBJ databases">
        <title>Complete sequence of Solibacter usitatus Ellin6076.</title>
        <authorList>
            <consortium name="US DOE Joint Genome Institute"/>
            <person name="Copeland A."/>
            <person name="Lucas S."/>
            <person name="Lapidus A."/>
            <person name="Barry K."/>
            <person name="Detter J.C."/>
            <person name="Glavina del Rio T."/>
            <person name="Hammon N."/>
            <person name="Israni S."/>
            <person name="Dalin E."/>
            <person name="Tice H."/>
            <person name="Pitluck S."/>
            <person name="Thompson L.S."/>
            <person name="Brettin T."/>
            <person name="Bruce D."/>
            <person name="Han C."/>
            <person name="Tapia R."/>
            <person name="Gilna P."/>
            <person name="Schmutz J."/>
            <person name="Larimer F."/>
            <person name="Land M."/>
            <person name="Hauser L."/>
            <person name="Kyrpides N."/>
            <person name="Mikhailova N."/>
            <person name="Janssen P.H."/>
            <person name="Kuske C.R."/>
            <person name="Richardson P."/>
        </authorList>
    </citation>
    <scope>NUCLEOTIDE SEQUENCE</scope>
    <source>
        <strain evidence="3">Ellin6076</strain>
    </source>
</reference>
<dbReference type="STRING" id="234267.Acid_3076"/>
<dbReference type="InParanoid" id="Q022P5"/>
<dbReference type="InterPro" id="IPR037143">
    <property type="entry name" value="4-PPantetheinyl_Trfase_dom_sf"/>
</dbReference>
<proteinExistence type="predicted"/>
<dbReference type="KEGG" id="sus:Acid_3076"/>
<accession>Q022P5</accession>
<dbReference type="AlphaFoldDB" id="Q022P5"/>
<evidence type="ECO:0000259" key="2">
    <source>
        <dbReference type="Pfam" id="PF01648"/>
    </source>
</evidence>
<dbReference type="EMBL" id="CP000473">
    <property type="protein sequence ID" value="ABJ84055.1"/>
    <property type="molecule type" value="Genomic_DNA"/>
</dbReference>
<dbReference type="HOGENOM" id="CLU_1193565_0_0_0"/>
<dbReference type="eggNOG" id="COG2091">
    <property type="taxonomic scope" value="Bacteria"/>
</dbReference>
<dbReference type="OrthoDB" id="3520099at2"/>
<dbReference type="InterPro" id="IPR008278">
    <property type="entry name" value="4-PPantetheinyl_Trfase_dom"/>
</dbReference>
<dbReference type="Pfam" id="PF01648">
    <property type="entry name" value="ACPS"/>
    <property type="match status" value="1"/>
</dbReference>
<sequence length="241" mass="26756">MEVCWFEQSDRDVPVEDEWLSGNERMLLAHLSLWKRRRDWRLGRWTAKCAVAAYLDLPPDSQILAGVELRPALSGAPELFLRGRATALALSLSHSAGCGLCALAPAPADVGCDLEQIERRSPAFLADYFCCSERKLVAETPAADRDRLVTLLWSAKESALKAMRCGLREDTRSVHATPADLLETRDGDWRRLSVTHTSGASFFGWWRESRNLVWTVLAMGSCGSDQSGGSLWNLPAHLDQS</sequence>
<organism evidence="3">
    <name type="scientific">Solibacter usitatus (strain Ellin6076)</name>
    <dbReference type="NCBI Taxonomy" id="234267"/>
    <lineage>
        <taxon>Bacteria</taxon>
        <taxon>Pseudomonadati</taxon>
        <taxon>Acidobacteriota</taxon>
        <taxon>Terriglobia</taxon>
        <taxon>Bryobacterales</taxon>
        <taxon>Solibacteraceae</taxon>
        <taxon>Candidatus Solibacter</taxon>
    </lineage>
</organism>
<gene>
    <name evidence="3" type="ordered locus">Acid_3076</name>
</gene>
<evidence type="ECO:0000313" key="3">
    <source>
        <dbReference type="EMBL" id="ABJ84055.1"/>
    </source>
</evidence>
<dbReference type="Gene3D" id="3.90.470.20">
    <property type="entry name" value="4'-phosphopantetheinyl transferase domain"/>
    <property type="match status" value="1"/>
</dbReference>
<dbReference type="GO" id="GO:0008897">
    <property type="term" value="F:holo-[acyl-carrier-protein] synthase activity"/>
    <property type="evidence" value="ECO:0007669"/>
    <property type="project" value="InterPro"/>
</dbReference>
<dbReference type="SUPFAM" id="SSF56214">
    <property type="entry name" value="4'-phosphopantetheinyl transferase"/>
    <property type="match status" value="2"/>
</dbReference>
<feature type="domain" description="4'-phosphopantetheinyl transferase" evidence="2">
    <location>
        <begin position="110"/>
        <end position="208"/>
    </location>
</feature>
<evidence type="ECO:0000256" key="1">
    <source>
        <dbReference type="ARBA" id="ARBA00022679"/>
    </source>
</evidence>
<dbReference type="GO" id="GO:0000287">
    <property type="term" value="F:magnesium ion binding"/>
    <property type="evidence" value="ECO:0007669"/>
    <property type="project" value="InterPro"/>
</dbReference>